<keyword evidence="11" id="KW-1133">Transmembrane helix</keyword>
<evidence type="ECO:0000256" key="8">
    <source>
        <dbReference type="ARBA" id="ARBA00023012"/>
    </source>
</evidence>
<dbReference type="InterPro" id="IPR003594">
    <property type="entry name" value="HATPase_dom"/>
</dbReference>
<feature type="transmembrane region" description="Helical" evidence="11">
    <location>
        <begin position="225"/>
        <end position="247"/>
    </location>
</feature>
<feature type="coiled-coil region" evidence="9">
    <location>
        <begin position="289"/>
        <end position="365"/>
    </location>
</feature>
<dbReference type="Gene3D" id="3.30.565.10">
    <property type="entry name" value="Histidine kinase-like ATPase, C-terminal domain"/>
    <property type="match status" value="1"/>
</dbReference>
<proteinExistence type="predicted"/>
<dbReference type="PROSITE" id="PS50109">
    <property type="entry name" value="HIS_KIN"/>
    <property type="match status" value="1"/>
</dbReference>
<comment type="catalytic activity">
    <reaction evidence="1">
        <text>ATP + protein L-histidine = ADP + protein N-phospho-L-histidine.</text>
        <dbReference type="EC" id="2.7.13.3"/>
    </reaction>
</comment>
<dbReference type="Pfam" id="PF02518">
    <property type="entry name" value="HATPase_c"/>
    <property type="match status" value="1"/>
</dbReference>
<dbReference type="InterPro" id="IPR050482">
    <property type="entry name" value="Sensor_HK_TwoCompSys"/>
</dbReference>
<feature type="transmembrane region" description="Helical" evidence="11">
    <location>
        <begin position="50"/>
        <end position="72"/>
    </location>
</feature>
<feature type="transmembrane region" description="Helical" evidence="11">
    <location>
        <begin position="84"/>
        <end position="103"/>
    </location>
</feature>
<name>A0ABN9IJN4_9RALS</name>
<dbReference type="Proteomes" id="UP001189616">
    <property type="component" value="Unassembled WGS sequence"/>
</dbReference>
<feature type="domain" description="Histidine kinase" evidence="12">
    <location>
        <begin position="373"/>
        <end position="565"/>
    </location>
</feature>
<evidence type="ECO:0000256" key="6">
    <source>
        <dbReference type="ARBA" id="ARBA00022777"/>
    </source>
</evidence>
<evidence type="ECO:0000313" key="13">
    <source>
        <dbReference type="EMBL" id="CAJ0779921.1"/>
    </source>
</evidence>
<evidence type="ECO:0000256" key="7">
    <source>
        <dbReference type="ARBA" id="ARBA00022840"/>
    </source>
</evidence>
<evidence type="ECO:0000256" key="9">
    <source>
        <dbReference type="SAM" id="Coils"/>
    </source>
</evidence>
<feature type="transmembrane region" description="Helical" evidence="11">
    <location>
        <begin position="24"/>
        <end position="44"/>
    </location>
</feature>
<keyword evidence="5" id="KW-0547">Nucleotide-binding</keyword>
<dbReference type="Pfam" id="PF07730">
    <property type="entry name" value="HisKA_3"/>
    <property type="match status" value="1"/>
</dbReference>
<evidence type="ECO:0000313" key="14">
    <source>
        <dbReference type="Proteomes" id="UP001189616"/>
    </source>
</evidence>
<feature type="transmembrane region" description="Helical" evidence="11">
    <location>
        <begin position="195"/>
        <end position="218"/>
    </location>
</feature>
<keyword evidence="6" id="KW-0418">Kinase</keyword>
<keyword evidence="9" id="KW-0175">Coiled coil</keyword>
<accession>A0ABN9IJN4</accession>
<dbReference type="InterPro" id="IPR011712">
    <property type="entry name" value="Sig_transdc_His_kin_sub3_dim/P"/>
</dbReference>
<dbReference type="SUPFAM" id="SSF55874">
    <property type="entry name" value="ATPase domain of HSP90 chaperone/DNA topoisomerase II/histidine kinase"/>
    <property type="match status" value="1"/>
</dbReference>
<sequence>MPDSANSPRIFLSSVAPRAWQERLMLILILISAVVFAAMLPFAQHQLHQIWGFIPVYQSAIIINDLVTAALLIGQFTLLRSPGLLILASGYFFTATMAVVHMLSFPGLFAPTGLLGAGPQTTAWLYMFWHGGFPLALIGYALLQEVARTRQARLRHAARPVLWSAALILLLTWGLTALATGSASPLPEIMRGHGYAYAMSPTVSVVWGLNVLSAAILWRYRRRSLLHLWCTVVAVASVFDVALSTVFNHGRFDVGFYAGRAYGLIASGFVLVALIIEYARLYAMLVTALENESAERRRALDKTRQLNEANEHLEQRVWQRTAQLSTTNEELRQEIAERRRTEQALERSREELRELATISSRAREEERRRLSRELHDQLAQSLAALKVDIQMMEHKLTPPDEPLAKRLKLMEQAVDNMIGETRRLASDLRPSMLDDLGLAPACRWLVQSFQRRHRIQCELTITPEQLELPEPYASTVYRVLQECLANVARHAGASLVQVRLADDASGVVLSVRDNGVGFDPAHPRKELSFGLVGLRERAYLVQGNLRIESSAESGTLIELTIPLGPVTQPPAQPPAASPQPHAT</sequence>
<feature type="transmembrane region" description="Helical" evidence="11">
    <location>
        <begin position="123"/>
        <end position="143"/>
    </location>
</feature>
<keyword evidence="8" id="KW-0902">Two-component regulatory system</keyword>
<dbReference type="InterPro" id="IPR005467">
    <property type="entry name" value="His_kinase_dom"/>
</dbReference>
<dbReference type="InterPro" id="IPR036890">
    <property type="entry name" value="HATPase_C_sf"/>
</dbReference>
<evidence type="ECO:0000256" key="1">
    <source>
        <dbReference type="ARBA" id="ARBA00000085"/>
    </source>
</evidence>
<gene>
    <name evidence="13" type="ORF">LMG7141_00948</name>
</gene>
<dbReference type="InterPro" id="IPR033424">
    <property type="entry name" value="MASE4"/>
</dbReference>
<comment type="caution">
    <text evidence="13">The sequence shown here is derived from an EMBL/GenBank/DDBJ whole genome shotgun (WGS) entry which is preliminary data.</text>
</comment>
<evidence type="ECO:0000256" key="3">
    <source>
        <dbReference type="ARBA" id="ARBA00022553"/>
    </source>
</evidence>
<evidence type="ECO:0000256" key="5">
    <source>
        <dbReference type="ARBA" id="ARBA00022741"/>
    </source>
</evidence>
<organism evidence="13 14">
    <name type="scientific">Ralstonia condita</name>
    <dbReference type="NCBI Taxonomy" id="3058600"/>
    <lineage>
        <taxon>Bacteria</taxon>
        <taxon>Pseudomonadati</taxon>
        <taxon>Pseudomonadota</taxon>
        <taxon>Betaproteobacteria</taxon>
        <taxon>Burkholderiales</taxon>
        <taxon>Burkholderiaceae</taxon>
        <taxon>Ralstonia</taxon>
    </lineage>
</organism>
<evidence type="ECO:0000256" key="11">
    <source>
        <dbReference type="SAM" id="Phobius"/>
    </source>
</evidence>
<evidence type="ECO:0000259" key="12">
    <source>
        <dbReference type="PROSITE" id="PS50109"/>
    </source>
</evidence>
<evidence type="ECO:0000256" key="2">
    <source>
        <dbReference type="ARBA" id="ARBA00012438"/>
    </source>
</evidence>
<evidence type="ECO:0000256" key="4">
    <source>
        <dbReference type="ARBA" id="ARBA00022679"/>
    </source>
</evidence>
<keyword evidence="3" id="KW-0597">Phosphoprotein</keyword>
<dbReference type="CDD" id="cd16917">
    <property type="entry name" value="HATPase_UhpB-NarQ-NarX-like"/>
    <property type="match status" value="1"/>
</dbReference>
<dbReference type="EMBL" id="CATYWO010000001">
    <property type="protein sequence ID" value="CAJ0779921.1"/>
    <property type="molecule type" value="Genomic_DNA"/>
</dbReference>
<feature type="region of interest" description="Disordered" evidence="10">
    <location>
        <begin position="563"/>
        <end position="583"/>
    </location>
</feature>
<reference evidence="13 14" key="1">
    <citation type="submission" date="2023-07" db="EMBL/GenBank/DDBJ databases">
        <authorList>
            <person name="Peeters C."/>
        </authorList>
    </citation>
    <scope>NUCLEOTIDE SEQUENCE [LARGE SCALE GENOMIC DNA]</scope>
    <source>
        <strain evidence="13 14">LMG 7141</strain>
    </source>
</reference>
<protein>
    <recommendedName>
        <fullName evidence="2">histidine kinase</fullName>
        <ecNumber evidence="2">2.7.13.3</ecNumber>
    </recommendedName>
</protein>
<keyword evidence="14" id="KW-1185">Reference proteome</keyword>
<feature type="transmembrane region" description="Helical" evidence="11">
    <location>
        <begin position="259"/>
        <end position="279"/>
    </location>
</feature>
<keyword evidence="4" id="KW-0808">Transferase</keyword>
<feature type="compositionally biased region" description="Pro residues" evidence="10">
    <location>
        <begin position="567"/>
        <end position="577"/>
    </location>
</feature>
<dbReference type="PANTHER" id="PTHR24421:SF10">
    <property type="entry name" value="NITRATE_NITRITE SENSOR PROTEIN NARQ"/>
    <property type="match status" value="1"/>
</dbReference>
<dbReference type="Pfam" id="PF17158">
    <property type="entry name" value="MASE4"/>
    <property type="match status" value="1"/>
</dbReference>
<dbReference type="SMART" id="SM00387">
    <property type="entry name" value="HATPase_c"/>
    <property type="match status" value="1"/>
</dbReference>
<feature type="transmembrane region" description="Helical" evidence="11">
    <location>
        <begin position="163"/>
        <end position="183"/>
    </location>
</feature>
<dbReference type="PANTHER" id="PTHR24421">
    <property type="entry name" value="NITRATE/NITRITE SENSOR PROTEIN NARX-RELATED"/>
    <property type="match status" value="1"/>
</dbReference>
<evidence type="ECO:0000256" key="10">
    <source>
        <dbReference type="SAM" id="MobiDB-lite"/>
    </source>
</evidence>
<dbReference type="EC" id="2.7.13.3" evidence="2"/>
<keyword evidence="7" id="KW-0067">ATP-binding</keyword>
<dbReference type="Gene3D" id="1.20.5.1930">
    <property type="match status" value="1"/>
</dbReference>
<keyword evidence="11" id="KW-0472">Membrane</keyword>
<keyword evidence="11" id="KW-0812">Transmembrane</keyword>